<protein>
    <submittedName>
        <fullName evidence="1">DUF1697 domain-containing protein</fullName>
    </submittedName>
</protein>
<evidence type="ECO:0000313" key="2">
    <source>
        <dbReference type="Proteomes" id="UP001167160"/>
    </source>
</evidence>
<name>A0ABT0X309_9ACTN</name>
<keyword evidence="2" id="KW-1185">Reference proteome</keyword>
<reference evidence="1" key="1">
    <citation type="journal article" date="2023" name="Int. J. Syst. Evol. Microbiol.">
        <title>Streptomyces meridianus sp. nov. isolated from brackish water of the Tagus estuary in Alcochete, Portugal.</title>
        <authorList>
            <person name="Santos J.D.N."/>
            <person name="Klimek D."/>
            <person name="Calusinska M."/>
            <person name="Lobo Da Cunha A."/>
            <person name="Catita J."/>
            <person name="Goncalves H."/>
            <person name="Gonzalez I."/>
            <person name="Reyes F."/>
            <person name="Lage O.M."/>
        </authorList>
    </citation>
    <scope>NUCLEOTIDE SEQUENCE</scope>
    <source>
        <strain evidence="1">MTZ3.1</strain>
    </source>
</reference>
<dbReference type="InterPro" id="IPR012545">
    <property type="entry name" value="DUF1697"/>
</dbReference>
<evidence type="ECO:0000313" key="1">
    <source>
        <dbReference type="EMBL" id="MCM2576908.1"/>
    </source>
</evidence>
<dbReference type="PIRSF" id="PIRSF008502">
    <property type="entry name" value="UCP008502"/>
    <property type="match status" value="1"/>
</dbReference>
<dbReference type="Pfam" id="PF08002">
    <property type="entry name" value="DUF1697"/>
    <property type="match status" value="1"/>
</dbReference>
<dbReference type="Proteomes" id="UP001167160">
    <property type="component" value="Unassembled WGS sequence"/>
</dbReference>
<dbReference type="RefSeq" id="WP_251410753.1">
    <property type="nucleotide sequence ID" value="NZ_JAMQGM010000014.1"/>
</dbReference>
<accession>A0ABT0X309</accession>
<organism evidence="1 2">
    <name type="scientific">Streptomyces meridianus</name>
    <dbReference type="NCBI Taxonomy" id="2938945"/>
    <lineage>
        <taxon>Bacteria</taxon>
        <taxon>Bacillati</taxon>
        <taxon>Actinomycetota</taxon>
        <taxon>Actinomycetes</taxon>
        <taxon>Kitasatosporales</taxon>
        <taxon>Streptomycetaceae</taxon>
        <taxon>Streptomyces</taxon>
    </lineage>
</organism>
<dbReference type="SUPFAM" id="SSF160379">
    <property type="entry name" value="SP0830-like"/>
    <property type="match status" value="1"/>
</dbReference>
<comment type="caution">
    <text evidence="1">The sequence shown here is derived from an EMBL/GenBank/DDBJ whole genome shotgun (WGS) entry which is preliminary data.</text>
</comment>
<dbReference type="EMBL" id="JAMQGM010000014">
    <property type="protein sequence ID" value="MCM2576908.1"/>
    <property type="molecule type" value="Genomic_DNA"/>
</dbReference>
<sequence>MTTYAAFLRGVNVGGHNKVPMAALRDLLSGLGYADVRTLLQSGNAVFTSTGTDASAIALELERAVADRFGFDVRCTVRTAAELRAVADRCPFRPDGHDPAKLTVTFLAGPADPTTWDRIDPAAYGPDEFRLGEREIYAYTPGGLGRSKLMPVIDRTGRNLGATTRNWNTVTKLIAMAGDG</sequence>
<gene>
    <name evidence="1" type="ORF">M1E25_05980</name>
</gene>
<proteinExistence type="predicted"/>
<dbReference type="PANTHER" id="PTHR36439:SF1">
    <property type="entry name" value="DUF1697 DOMAIN-CONTAINING PROTEIN"/>
    <property type="match status" value="1"/>
</dbReference>
<dbReference type="PANTHER" id="PTHR36439">
    <property type="entry name" value="BLL4334 PROTEIN"/>
    <property type="match status" value="1"/>
</dbReference>
<dbReference type="Gene3D" id="3.30.70.1280">
    <property type="entry name" value="SP0830-like domains"/>
    <property type="match status" value="1"/>
</dbReference>